<reference evidence="7 9" key="1">
    <citation type="submission" date="2016-01" db="EMBL/GenBank/DDBJ databases">
        <title>Whole genome sequencing of Myroides marinus L41.</title>
        <authorList>
            <person name="Hong K.W."/>
        </authorList>
    </citation>
    <scope>NUCLEOTIDE SEQUENCE [LARGE SCALE GENOMIC DNA]</scope>
    <source>
        <strain evidence="7 9">L41</strain>
    </source>
</reference>
<gene>
    <name evidence="7" type="ORF">AV926_02485</name>
    <name evidence="8" type="ORF">SAMN04488018_103263</name>
</gene>
<dbReference type="EMBL" id="LQNU01000002">
    <property type="protein sequence ID" value="KZE84859.1"/>
    <property type="molecule type" value="Genomic_DNA"/>
</dbReference>
<evidence type="ECO:0000256" key="5">
    <source>
        <dbReference type="ARBA" id="ARBA00023002"/>
    </source>
</evidence>
<dbReference type="GO" id="GO:0008270">
    <property type="term" value="F:zinc ion binding"/>
    <property type="evidence" value="ECO:0007669"/>
    <property type="project" value="InterPro"/>
</dbReference>
<sequence length="276" mass="31348">MQHQVLNDLFWLKDRAEEMPVLFIGHGSPMNAIEDNEFSNYWKNLGKQLPKPEAILVVSAHWLTKGTLVTANSTLETIHDFRGFPQPLFDVNYDVQGSPELAKDIVKLSLDQHEIHEDLTWGLDHGAWSILCHLFPEANIPVLQLSIDYYKGSDYHLEIGRQLKALRKKGVIIIGSGNIVHNLSAIDWKNMNTDNYAYDWAIESNEIIKNAVLTGDYKSLIDYKNKGVSLQYAIPTPDHYFPLLYTLGLVNKNDNVHIFNDKYVGGSLSMTSFLFG</sequence>
<evidence type="ECO:0000313" key="10">
    <source>
        <dbReference type="Proteomes" id="UP000183077"/>
    </source>
</evidence>
<dbReference type="GeneID" id="82256389"/>
<evidence type="ECO:0000256" key="3">
    <source>
        <dbReference type="ARBA" id="ARBA00022723"/>
    </source>
</evidence>
<evidence type="ECO:0000259" key="6">
    <source>
        <dbReference type="Pfam" id="PF02900"/>
    </source>
</evidence>
<evidence type="ECO:0000313" key="9">
    <source>
        <dbReference type="Proteomes" id="UP000076630"/>
    </source>
</evidence>
<evidence type="ECO:0000256" key="1">
    <source>
        <dbReference type="ARBA" id="ARBA00001947"/>
    </source>
</evidence>
<dbReference type="Pfam" id="PF02900">
    <property type="entry name" value="LigB"/>
    <property type="match status" value="1"/>
</dbReference>
<dbReference type="EMBL" id="FNYS01000003">
    <property type="protein sequence ID" value="SEI72661.1"/>
    <property type="molecule type" value="Genomic_DNA"/>
</dbReference>
<dbReference type="PANTHER" id="PTHR30096:SF0">
    <property type="entry name" value="4,5-DOPA DIOXYGENASE EXTRADIOL-LIKE PROTEIN"/>
    <property type="match status" value="1"/>
</dbReference>
<name>A0A164ATF1_9FLAO</name>
<dbReference type="NCBIfam" id="NF007914">
    <property type="entry name" value="PRK10628.1"/>
    <property type="match status" value="1"/>
</dbReference>
<keyword evidence="5" id="KW-0560">Oxidoreductase</keyword>
<keyword evidence="4" id="KW-0862">Zinc</keyword>
<comment type="cofactor">
    <cofactor evidence="1">
        <name>Zn(2+)</name>
        <dbReference type="ChEBI" id="CHEBI:29105"/>
    </cofactor>
</comment>
<keyword evidence="7" id="KW-0223">Dioxygenase</keyword>
<evidence type="ECO:0000313" key="8">
    <source>
        <dbReference type="EMBL" id="SEI72661.1"/>
    </source>
</evidence>
<dbReference type="PANTHER" id="PTHR30096">
    <property type="entry name" value="4,5-DOPA DIOXYGENASE EXTRADIOL-LIKE PROTEIN"/>
    <property type="match status" value="1"/>
</dbReference>
<dbReference type="SUPFAM" id="SSF53213">
    <property type="entry name" value="LigB-like"/>
    <property type="match status" value="1"/>
</dbReference>
<keyword evidence="3" id="KW-0479">Metal-binding</keyword>
<dbReference type="GO" id="GO:0008198">
    <property type="term" value="F:ferrous iron binding"/>
    <property type="evidence" value="ECO:0007669"/>
    <property type="project" value="InterPro"/>
</dbReference>
<accession>A0A164ATF1</accession>
<proteinExistence type="inferred from homology"/>
<feature type="domain" description="Extradiol ring-cleavage dioxygenase class III enzyme subunit B" evidence="6">
    <location>
        <begin position="25"/>
        <end position="255"/>
    </location>
</feature>
<dbReference type="AlphaFoldDB" id="A0A164ATF1"/>
<comment type="similarity">
    <text evidence="2">Belongs to the DODA-type extradiol aromatic ring-opening dioxygenase family.</text>
</comment>
<dbReference type="PIRSF" id="PIRSF006157">
    <property type="entry name" value="Doxgns_DODA"/>
    <property type="match status" value="1"/>
</dbReference>
<evidence type="ECO:0000256" key="4">
    <source>
        <dbReference type="ARBA" id="ARBA00022833"/>
    </source>
</evidence>
<keyword evidence="9" id="KW-1185">Reference proteome</keyword>
<dbReference type="GO" id="GO:0016702">
    <property type="term" value="F:oxidoreductase activity, acting on single donors with incorporation of molecular oxygen, incorporation of two atoms of oxygen"/>
    <property type="evidence" value="ECO:0007669"/>
    <property type="project" value="UniProtKB-ARBA"/>
</dbReference>
<dbReference type="InterPro" id="IPR004183">
    <property type="entry name" value="Xdiol_dOase_suB"/>
</dbReference>
<dbReference type="RefSeq" id="WP_038986703.1">
    <property type="nucleotide sequence ID" value="NZ_FNYS01000003.1"/>
</dbReference>
<dbReference type="Proteomes" id="UP000183077">
    <property type="component" value="Unassembled WGS sequence"/>
</dbReference>
<dbReference type="CDD" id="cd07363">
    <property type="entry name" value="45_DOPA_Dioxygenase"/>
    <property type="match status" value="1"/>
</dbReference>
<dbReference type="OrthoDB" id="9790889at2"/>
<dbReference type="Proteomes" id="UP000076630">
    <property type="component" value="Unassembled WGS sequence"/>
</dbReference>
<dbReference type="Gene3D" id="3.40.830.10">
    <property type="entry name" value="LigB-like"/>
    <property type="match status" value="1"/>
</dbReference>
<evidence type="ECO:0000256" key="2">
    <source>
        <dbReference type="ARBA" id="ARBA00007581"/>
    </source>
</evidence>
<evidence type="ECO:0000313" key="7">
    <source>
        <dbReference type="EMBL" id="KZE84859.1"/>
    </source>
</evidence>
<reference evidence="8 10" key="2">
    <citation type="submission" date="2016-10" db="EMBL/GenBank/DDBJ databases">
        <authorList>
            <person name="de Groot N.N."/>
        </authorList>
    </citation>
    <scope>NUCLEOTIDE SEQUENCE [LARGE SCALE GENOMIC DNA]</scope>
    <source>
        <strain evidence="8 10">DSM 23048</strain>
    </source>
</reference>
<organism evidence="7 9">
    <name type="scientific">Myroides marinus</name>
    <dbReference type="NCBI Taxonomy" id="703342"/>
    <lineage>
        <taxon>Bacteria</taxon>
        <taxon>Pseudomonadati</taxon>
        <taxon>Bacteroidota</taxon>
        <taxon>Flavobacteriia</taxon>
        <taxon>Flavobacteriales</taxon>
        <taxon>Flavobacteriaceae</taxon>
        <taxon>Myroides</taxon>
    </lineage>
</organism>
<protein>
    <submittedName>
        <fullName evidence="7 8">Dioxygenase</fullName>
    </submittedName>
</protein>
<dbReference type="InterPro" id="IPR014436">
    <property type="entry name" value="Extradiol_dOase_DODA"/>
</dbReference>